<keyword evidence="12" id="KW-1185">Reference proteome</keyword>
<reference evidence="11 12" key="1">
    <citation type="submission" date="2021-07" db="EMBL/GenBank/DDBJ databases">
        <authorList>
            <person name="Palmer J.M."/>
        </authorList>
    </citation>
    <scope>NUCLEOTIDE SEQUENCE [LARGE SCALE GENOMIC DNA]</scope>
    <source>
        <strain evidence="11 12">AT_MEX2019</strain>
        <tissue evidence="11">Muscle</tissue>
    </source>
</reference>
<name>A0ABU7BYL6_9TELE</name>
<evidence type="ECO:0000256" key="9">
    <source>
        <dbReference type="ARBA" id="ARBA00023136"/>
    </source>
</evidence>
<keyword evidence="3" id="KW-0328">Glycosyltransferase</keyword>
<sequence length="111" mass="12469">MLKTYFQSWKKKEDNHHEIRIKLNLRVSGHEKAILTQENTPVGSKFIADGDRKRTIEVKSEHFGTFLKVNPFANKTYSSCAVVGNAGILANSSCGKMIDSAEYVIRCNLPP</sequence>
<dbReference type="PANTHER" id="PTHR11987">
    <property type="entry name" value="ALPHA-2,8-SIALYLTRANSFERASE"/>
    <property type="match status" value="1"/>
</dbReference>
<proteinExistence type="inferred from homology"/>
<evidence type="ECO:0000256" key="6">
    <source>
        <dbReference type="ARBA" id="ARBA00022968"/>
    </source>
</evidence>
<protein>
    <submittedName>
        <fullName evidence="11">Uncharacterized protein</fullName>
    </submittedName>
</protein>
<dbReference type="EMBL" id="JAHUTI010069495">
    <property type="protein sequence ID" value="MED6254469.1"/>
    <property type="molecule type" value="Genomic_DNA"/>
</dbReference>
<dbReference type="Gene3D" id="3.90.1480.20">
    <property type="entry name" value="Glycosyl transferase family 29"/>
    <property type="match status" value="1"/>
</dbReference>
<keyword evidence="8" id="KW-0333">Golgi apparatus</keyword>
<gene>
    <name evidence="11" type="ORF">ATANTOWER_027053</name>
</gene>
<dbReference type="InterPro" id="IPR001675">
    <property type="entry name" value="Glyco_trans_29"/>
</dbReference>
<dbReference type="Pfam" id="PF00777">
    <property type="entry name" value="Glyco_transf_29"/>
    <property type="match status" value="1"/>
</dbReference>
<evidence type="ECO:0000256" key="1">
    <source>
        <dbReference type="ARBA" id="ARBA00004323"/>
    </source>
</evidence>
<evidence type="ECO:0000313" key="12">
    <source>
        <dbReference type="Proteomes" id="UP001345963"/>
    </source>
</evidence>
<keyword evidence="6" id="KW-0735">Signal-anchor</keyword>
<keyword evidence="5" id="KW-0812">Transmembrane</keyword>
<keyword evidence="10" id="KW-0325">Glycoprotein</keyword>
<keyword evidence="9" id="KW-0472">Membrane</keyword>
<comment type="caution">
    <text evidence="11">The sequence shown here is derived from an EMBL/GenBank/DDBJ whole genome shotgun (WGS) entry which is preliminary data.</text>
</comment>
<organism evidence="11 12">
    <name type="scientific">Ataeniobius toweri</name>
    <dbReference type="NCBI Taxonomy" id="208326"/>
    <lineage>
        <taxon>Eukaryota</taxon>
        <taxon>Metazoa</taxon>
        <taxon>Chordata</taxon>
        <taxon>Craniata</taxon>
        <taxon>Vertebrata</taxon>
        <taxon>Euteleostomi</taxon>
        <taxon>Actinopterygii</taxon>
        <taxon>Neopterygii</taxon>
        <taxon>Teleostei</taxon>
        <taxon>Neoteleostei</taxon>
        <taxon>Acanthomorphata</taxon>
        <taxon>Ovalentaria</taxon>
        <taxon>Atherinomorphae</taxon>
        <taxon>Cyprinodontiformes</taxon>
        <taxon>Goodeidae</taxon>
        <taxon>Ataeniobius</taxon>
    </lineage>
</organism>
<evidence type="ECO:0000256" key="2">
    <source>
        <dbReference type="ARBA" id="ARBA00006003"/>
    </source>
</evidence>
<evidence type="ECO:0000256" key="8">
    <source>
        <dbReference type="ARBA" id="ARBA00023034"/>
    </source>
</evidence>
<dbReference type="PANTHER" id="PTHR11987:SF50">
    <property type="entry name" value="ALPHA-2,8-SIALYLTRANSFERASE 8F"/>
    <property type="match status" value="1"/>
</dbReference>
<comment type="similarity">
    <text evidence="2">Belongs to the glycosyltransferase 29 family.</text>
</comment>
<comment type="subcellular location">
    <subcellularLocation>
        <location evidence="1">Golgi apparatus membrane</location>
        <topology evidence="1">Single-pass type II membrane protein</topology>
    </subcellularLocation>
</comment>
<keyword evidence="4" id="KW-0808">Transferase</keyword>
<evidence type="ECO:0000256" key="7">
    <source>
        <dbReference type="ARBA" id="ARBA00022989"/>
    </source>
</evidence>
<evidence type="ECO:0000256" key="5">
    <source>
        <dbReference type="ARBA" id="ARBA00022692"/>
    </source>
</evidence>
<evidence type="ECO:0000256" key="3">
    <source>
        <dbReference type="ARBA" id="ARBA00022676"/>
    </source>
</evidence>
<evidence type="ECO:0000256" key="4">
    <source>
        <dbReference type="ARBA" id="ARBA00022679"/>
    </source>
</evidence>
<keyword evidence="7" id="KW-1133">Transmembrane helix</keyword>
<evidence type="ECO:0000313" key="11">
    <source>
        <dbReference type="EMBL" id="MED6254469.1"/>
    </source>
</evidence>
<accession>A0ABU7BYL6</accession>
<dbReference type="InterPro" id="IPR050943">
    <property type="entry name" value="Glycosyltr_29_Sialyltrsf"/>
</dbReference>
<dbReference type="InterPro" id="IPR038578">
    <property type="entry name" value="GT29-like_sf"/>
</dbReference>
<dbReference type="Proteomes" id="UP001345963">
    <property type="component" value="Unassembled WGS sequence"/>
</dbReference>
<evidence type="ECO:0000256" key="10">
    <source>
        <dbReference type="ARBA" id="ARBA00023180"/>
    </source>
</evidence>